<feature type="coiled-coil region" evidence="1">
    <location>
        <begin position="100"/>
        <end position="127"/>
    </location>
</feature>
<accession>A0ABS7PSW8</accession>
<proteinExistence type="predicted"/>
<evidence type="ECO:0000313" key="2">
    <source>
        <dbReference type="EMBL" id="MBY8824442.1"/>
    </source>
</evidence>
<sequence>MANDPQRLKRLRRIEKVRAVTKEMKLAEAARAESTLHQLRGLAERTRAMAAGYSARADSTHAGQLAGMFTFSQSLHRMSDKVSADAATAQHLADRLGRDVHAAERSRATAQERADKYQADMARAAAANYADAAGRKGFGTKFE</sequence>
<evidence type="ECO:0000256" key="1">
    <source>
        <dbReference type="SAM" id="Coils"/>
    </source>
</evidence>
<name>A0ABS7PSW8_9SPHN</name>
<protein>
    <recommendedName>
        <fullName evidence="4">Flagellar FliJ protein</fullName>
    </recommendedName>
</protein>
<evidence type="ECO:0000313" key="3">
    <source>
        <dbReference type="Proteomes" id="UP000706039"/>
    </source>
</evidence>
<dbReference type="Proteomes" id="UP000706039">
    <property type="component" value="Unassembled WGS sequence"/>
</dbReference>
<gene>
    <name evidence="2" type="ORF">K7G82_19210</name>
</gene>
<keyword evidence="3" id="KW-1185">Reference proteome</keyword>
<reference evidence="2 3" key="1">
    <citation type="submission" date="2021-08" db="EMBL/GenBank/DDBJ databases">
        <authorList>
            <person name="Tuo L."/>
        </authorList>
    </citation>
    <scope>NUCLEOTIDE SEQUENCE [LARGE SCALE GENOMIC DNA]</scope>
    <source>
        <strain evidence="2 3">JCM 31229</strain>
    </source>
</reference>
<dbReference type="EMBL" id="JAINVV010000009">
    <property type="protein sequence ID" value="MBY8824442.1"/>
    <property type="molecule type" value="Genomic_DNA"/>
</dbReference>
<organism evidence="2 3">
    <name type="scientific">Sphingomonas colocasiae</name>
    <dbReference type="NCBI Taxonomy" id="1848973"/>
    <lineage>
        <taxon>Bacteria</taxon>
        <taxon>Pseudomonadati</taxon>
        <taxon>Pseudomonadota</taxon>
        <taxon>Alphaproteobacteria</taxon>
        <taxon>Sphingomonadales</taxon>
        <taxon>Sphingomonadaceae</taxon>
        <taxon>Sphingomonas</taxon>
    </lineage>
</organism>
<dbReference type="RefSeq" id="WP_222991550.1">
    <property type="nucleotide sequence ID" value="NZ_JAINVV010000009.1"/>
</dbReference>
<comment type="caution">
    <text evidence="2">The sequence shown here is derived from an EMBL/GenBank/DDBJ whole genome shotgun (WGS) entry which is preliminary data.</text>
</comment>
<evidence type="ECO:0008006" key="4">
    <source>
        <dbReference type="Google" id="ProtNLM"/>
    </source>
</evidence>
<keyword evidence="1" id="KW-0175">Coiled coil</keyword>